<keyword evidence="1" id="KW-0732">Signal</keyword>
<dbReference type="AlphaFoldDB" id="A0A814CG92"/>
<evidence type="ECO:0000313" key="3">
    <source>
        <dbReference type="EMBL" id="CAF0939911.1"/>
    </source>
</evidence>
<dbReference type="EMBL" id="CAJNOE010000119">
    <property type="protein sequence ID" value="CAF0939790.1"/>
    <property type="molecule type" value="Genomic_DNA"/>
</dbReference>
<feature type="signal peptide" evidence="1">
    <location>
        <begin position="1"/>
        <end position="19"/>
    </location>
</feature>
<evidence type="ECO:0000313" key="4">
    <source>
        <dbReference type="EMBL" id="CAF4360897.1"/>
    </source>
</evidence>
<organism evidence="2 5">
    <name type="scientific">Adineta steineri</name>
    <dbReference type="NCBI Taxonomy" id="433720"/>
    <lineage>
        <taxon>Eukaryota</taxon>
        <taxon>Metazoa</taxon>
        <taxon>Spiralia</taxon>
        <taxon>Gnathifera</taxon>
        <taxon>Rotifera</taxon>
        <taxon>Eurotatoria</taxon>
        <taxon>Bdelloidea</taxon>
        <taxon>Adinetida</taxon>
        <taxon>Adinetidae</taxon>
        <taxon>Adineta</taxon>
    </lineage>
</organism>
<dbReference type="Proteomes" id="UP000663868">
    <property type="component" value="Unassembled WGS sequence"/>
</dbReference>
<evidence type="ECO:0000256" key="1">
    <source>
        <dbReference type="SAM" id="SignalP"/>
    </source>
</evidence>
<evidence type="ECO:0000313" key="2">
    <source>
        <dbReference type="EMBL" id="CAF0939790.1"/>
    </source>
</evidence>
<reference evidence="2" key="1">
    <citation type="submission" date="2021-02" db="EMBL/GenBank/DDBJ databases">
        <authorList>
            <person name="Nowell W R."/>
        </authorList>
    </citation>
    <scope>NUCLEOTIDE SEQUENCE</scope>
</reference>
<evidence type="ECO:0000313" key="5">
    <source>
        <dbReference type="Proteomes" id="UP000663860"/>
    </source>
</evidence>
<comment type="caution">
    <text evidence="2">The sequence shown here is derived from an EMBL/GenBank/DDBJ whole genome shotgun (WGS) entry which is preliminary data.</text>
</comment>
<gene>
    <name evidence="2" type="ORF">IZO911_LOCUS14366</name>
    <name evidence="3" type="ORF">IZO911_LOCUS14373</name>
    <name evidence="4" type="ORF">KXQ929_LOCUS48807</name>
</gene>
<dbReference type="Proteomes" id="UP000663860">
    <property type="component" value="Unassembled WGS sequence"/>
</dbReference>
<dbReference type="EMBL" id="CAJOBB010019702">
    <property type="protein sequence ID" value="CAF4360897.1"/>
    <property type="molecule type" value="Genomic_DNA"/>
</dbReference>
<dbReference type="EMBL" id="CAJNOE010000119">
    <property type="protein sequence ID" value="CAF0939911.1"/>
    <property type="molecule type" value="Genomic_DNA"/>
</dbReference>
<accession>A0A814CG92</accession>
<feature type="chain" id="PRO_5036224056" evidence="1">
    <location>
        <begin position="20"/>
        <end position="131"/>
    </location>
</feature>
<sequence length="131" mass="14193">MHLILTCLFVLFVTPLIQGWQWQKWTGTFSTDVSPCNRNVCCCLSENIVLTWSPGTLHAALKFAGQCGSLTSLTVTTPYPAGLTTSLSIGPGQPTQLTLSSDSLTIIGTSPISPVCNGRARRISWLPCFYQ</sequence>
<name>A0A814CG92_9BILA</name>
<protein>
    <submittedName>
        <fullName evidence="2">Uncharacterized protein</fullName>
    </submittedName>
</protein>
<proteinExistence type="predicted"/>